<keyword evidence="14" id="KW-1185">Reference proteome</keyword>
<dbReference type="HOGENOM" id="CLU_032161_3_1_7"/>
<accession>Q30XQ3</accession>
<protein>
    <submittedName>
        <fullName evidence="13">Lysine 2,3-aminomutase YodO family protein</fullName>
        <ecNumber evidence="13">5.4.3.2</ecNumber>
    </submittedName>
</protein>
<evidence type="ECO:0000259" key="12">
    <source>
        <dbReference type="PROSITE" id="PS51918"/>
    </source>
</evidence>
<feature type="domain" description="Radical SAM core" evidence="12">
    <location>
        <begin position="86"/>
        <end position="302"/>
    </location>
</feature>
<dbReference type="GO" id="GO:0051539">
    <property type="term" value="F:4 iron, 4 sulfur cluster binding"/>
    <property type="evidence" value="ECO:0007669"/>
    <property type="project" value="UniProtKB-KW"/>
</dbReference>
<evidence type="ECO:0000256" key="1">
    <source>
        <dbReference type="ARBA" id="ARBA00001933"/>
    </source>
</evidence>
<dbReference type="InterPro" id="IPR003739">
    <property type="entry name" value="Lys_aminomutase/Glu_NH3_mut"/>
</dbReference>
<keyword evidence="6 10" id="KW-0479">Metal-binding</keyword>
<proteinExistence type="inferred from homology"/>
<dbReference type="GO" id="GO:0046872">
    <property type="term" value="F:metal ion binding"/>
    <property type="evidence" value="ECO:0007669"/>
    <property type="project" value="UniProtKB-KW"/>
</dbReference>
<evidence type="ECO:0000256" key="5">
    <source>
        <dbReference type="ARBA" id="ARBA00022691"/>
    </source>
</evidence>
<evidence type="ECO:0000256" key="7">
    <source>
        <dbReference type="ARBA" id="ARBA00022898"/>
    </source>
</evidence>
<dbReference type="EC" id="5.4.3.2" evidence="13"/>
<reference evidence="13 14" key="1">
    <citation type="journal article" date="2011" name="J. Bacteriol.">
        <title>Complete genome sequence and updated annotation of Desulfovibrio alaskensis G20.</title>
        <authorList>
            <person name="Hauser L.J."/>
            <person name="Land M.L."/>
            <person name="Brown S.D."/>
            <person name="Larimer F."/>
            <person name="Keller K.L."/>
            <person name="Rapp-Giles B.J."/>
            <person name="Price M.N."/>
            <person name="Lin M."/>
            <person name="Bruce D.C."/>
            <person name="Detter J.C."/>
            <person name="Tapia R."/>
            <person name="Han C.S."/>
            <person name="Goodwin L.A."/>
            <person name="Cheng J.F."/>
            <person name="Pitluck S."/>
            <person name="Copeland A."/>
            <person name="Lucas S."/>
            <person name="Nolan M."/>
            <person name="Lapidus A.L."/>
            <person name="Palumbo A.V."/>
            <person name="Wall J.D."/>
        </authorList>
    </citation>
    <scope>NUCLEOTIDE SEQUENCE [LARGE SCALE GENOMIC DNA]</scope>
    <source>
        <strain evidence="14">ATCC BAA 1058 / DSM 17464 / G20</strain>
    </source>
</reference>
<evidence type="ECO:0000256" key="4">
    <source>
        <dbReference type="ARBA" id="ARBA00022485"/>
    </source>
</evidence>
<dbReference type="NCBIfam" id="TIGR00238">
    <property type="entry name" value="KamA family radical SAM protein"/>
    <property type="match status" value="1"/>
</dbReference>
<name>Q30XQ3_OLEA2</name>
<dbReference type="SFLD" id="SFLDG01070">
    <property type="entry name" value="PLP-dependent"/>
    <property type="match status" value="1"/>
</dbReference>
<dbReference type="PROSITE" id="PS51918">
    <property type="entry name" value="RADICAL_SAM"/>
    <property type="match status" value="1"/>
</dbReference>
<feature type="binding site" evidence="10">
    <location>
        <position position="104"/>
    </location>
    <ligand>
        <name>[4Fe-4S] cluster</name>
        <dbReference type="ChEBI" id="CHEBI:49883"/>
        <note>4Fe-4S-S-AdoMet</note>
    </ligand>
</feature>
<feature type="binding site" evidence="10">
    <location>
        <position position="100"/>
    </location>
    <ligand>
        <name>[4Fe-4S] cluster</name>
        <dbReference type="ChEBI" id="CHEBI:49883"/>
        <note>4Fe-4S-S-AdoMet</note>
    </ligand>
</feature>
<feature type="binding site" evidence="10">
    <location>
        <position position="107"/>
    </location>
    <ligand>
        <name>[4Fe-4S] cluster</name>
        <dbReference type="ChEBI" id="CHEBI:49883"/>
        <note>4Fe-4S-S-AdoMet</note>
    </ligand>
</feature>
<keyword evidence="8" id="KW-0408">Iron</keyword>
<keyword evidence="7" id="KW-0663">Pyridoxal phosphate</keyword>
<dbReference type="EMBL" id="CP000112">
    <property type="protein sequence ID" value="ABB39543.1"/>
    <property type="molecule type" value="Genomic_DNA"/>
</dbReference>
<comment type="similarity">
    <text evidence="3">Belongs to the radical SAM superfamily. KamA family.</text>
</comment>
<evidence type="ECO:0000256" key="10">
    <source>
        <dbReference type="PIRSR" id="PIRSR004911-1"/>
    </source>
</evidence>
<dbReference type="PIRSF" id="PIRSF004911">
    <property type="entry name" value="DUF160"/>
    <property type="match status" value="1"/>
</dbReference>
<dbReference type="AlphaFoldDB" id="Q30XQ3"/>
<organism evidence="13 14">
    <name type="scientific">Oleidesulfovibrio alaskensis (strain ATCC BAA-1058 / DSM 17464 / G20)</name>
    <name type="common">Desulfovibrio alaskensis</name>
    <dbReference type="NCBI Taxonomy" id="207559"/>
    <lineage>
        <taxon>Bacteria</taxon>
        <taxon>Pseudomonadati</taxon>
        <taxon>Thermodesulfobacteriota</taxon>
        <taxon>Desulfovibrionia</taxon>
        <taxon>Desulfovibrionales</taxon>
        <taxon>Desulfovibrionaceae</taxon>
        <taxon>Oleidesulfovibrio</taxon>
    </lineage>
</organism>
<evidence type="ECO:0000256" key="6">
    <source>
        <dbReference type="ARBA" id="ARBA00022723"/>
    </source>
</evidence>
<dbReference type="InterPro" id="IPR007197">
    <property type="entry name" value="rSAM"/>
</dbReference>
<dbReference type="KEGG" id="dde:Dde_2747"/>
<dbReference type="SUPFAM" id="SSF102114">
    <property type="entry name" value="Radical SAM enzymes"/>
    <property type="match status" value="1"/>
</dbReference>
<evidence type="ECO:0000256" key="9">
    <source>
        <dbReference type="ARBA" id="ARBA00023014"/>
    </source>
</evidence>
<evidence type="ECO:0000313" key="13">
    <source>
        <dbReference type="EMBL" id="ABB39543.1"/>
    </source>
</evidence>
<comment type="cofactor">
    <cofactor evidence="1">
        <name>pyridoxal 5'-phosphate</name>
        <dbReference type="ChEBI" id="CHEBI:597326"/>
    </cofactor>
</comment>
<evidence type="ECO:0000256" key="2">
    <source>
        <dbReference type="ARBA" id="ARBA00001966"/>
    </source>
</evidence>
<dbReference type="GO" id="GO:0050066">
    <property type="term" value="F:L-lysine 2,3-aminomutase activity"/>
    <property type="evidence" value="ECO:0007669"/>
    <property type="project" value="UniProtKB-EC"/>
</dbReference>
<dbReference type="InterPro" id="IPR013785">
    <property type="entry name" value="Aldolase_TIM"/>
</dbReference>
<dbReference type="Gene3D" id="3.20.20.70">
    <property type="entry name" value="Aldolase class I"/>
    <property type="match status" value="1"/>
</dbReference>
<dbReference type="Proteomes" id="UP000002710">
    <property type="component" value="Chromosome"/>
</dbReference>
<feature type="region of interest" description="Disordered" evidence="11">
    <location>
        <begin position="365"/>
        <end position="384"/>
    </location>
</feature>
<keyword evidence="9 10" id="KW-0411">Iron-sulfur</keyword>
<evidence type="ECO:0000256" key="8">
    <source>
        <dbReference type="ARBA" id="ARBA00023004"/>
    </source>
</evidence>
<dbReference type="PANTHER" id="PTHR30538">
    <property type="entry name" value="LYSINE 2,3-AMINOMUTASE-RELATED"/>
    <property type="match status" value="1"/>
</dbReference>
<keyword evidence="4 10" id="KW-0004">4Fe-4S</keyword>
<dbReference type="eggNOG" id="COG1509">
    <property type="taxonomic scope" value="Bacteria"/>
</dbReference>
<sequence length="384" mass="42906">MTRQHATYTSCINSLPLDAQEARALRPVMEYYAFRANDYYLSLINWDDPADPIRRIIVPHPDETKDWGELDPSDEARYTAVPGMQHKYRDTAILLAGKACGGLCRFCFRKRIFMEGGTPPVPDTGKALAYIRAHKEITNVLISGGDPLLLPLAELEHILKGLDTVEHLQFIRIGSRMPVFDPGLIAGNTRLLELLSRYSRPGRKLYMQTHFNHPRELSPLALEAVDALQRAGIIMTNQTPLLRGVNDCPETLSELFAKLAGAGVPPYYLFVCRPTKGNRHFTVPIEEGYDILQKAQKTLSGPAKRVRYAMSHATGKIEVVSVTHDQVVFRRHRTPNPAHSGSLLSFPRNPAATWLDDYTAPAGKGMPRRMEGIPGWGSRSSRDA</sequence>
<evidence type="ECO:0000313" key="14">
    <source>
        <dbReference type="Proteomes" id="UP000002710"/>
    </source>
</evidence>
<dbReference type="STRING" id="207559.Dde_2747"/>
<dbReference type="InterPro" id="IPR058240">
    <property type="entry name" value="rSAM_sf"/>
</dbReference>
<gene>
    <name evidence="13" type="ordered locus">Dde_2747</name>
</gene>
<dbReference type="Pfam" id="PF04055">
    <property type="entry name" value="Radical_SAM"/>
    <property type="match status" value="1"/>
</dbReference>
<dbReference type="SFLD" id="SFLDS00029">
    <property type="entry name" value="Radical_SAM"/>
    <property type="match status" value="1"/>
</dbReference>
<keyword evidence="13" id="KW-0413">Isomerase</keyword>
<dbReference type="PANTHER" id="PTHR30538:SF0">
    <property type="entry name" value="L-LYSINE 2,3-AMINOMUTASE AQ_1632-RELATED"/>
    <property type="match status" value="1"/>
</dbReference>
<evidence type="ECO:0000256" key="11">
    <source>
        <dbReference type="SAM" id="MobiDB-lite"/>
    </source>
</evidence>
<evidence type="ECO:0000256" key="3">
    <source>
        <dbReference type="ARBA" id="ARBA00008703"/>
    </source>
</evidence>
<comment type="cofactor">
    <cofactor evidence="2">
        <name>[4Fe-4S] cluster</name>
        <dbReference type="ChEBI" id="CHEBI:49883"/>
    </cofactor>
</comment>
<keyword evidence="5" id="KW-0949">S-adenosyl-L-methionine</keyword>
<dbReference type="RefSeq" id="WP_011368565.1">
    <property type="nucleotide sequence ID" value="NC_007519.1"/>
</dbReference>